<feature type="short sequence motif" description="'HIGH' region" evidence="9">
    <location>
        <begin position="48"/>
        <end position="58"/>
    </location>
</feature>
<dbReference type="CDD" id="cd00812">
    <property type="entry name" value="LeuRS_core"/>
    <property type="match status" value="1"/>
</dbReference>
<dbReference type="InterPro" id="IPR015413">
    <property type="entry name" value="Methionyl/Leucyl_tRNA_Synth"/>
</dbReference>
<evidence type="ECO:0000313" key="14">
    <source>
        <dbReference type="EMBL" id="CDM23622.1"/>
    </source>
</evidence>
<dbReference type="AlphaFoldDB" id="W8X2K5"/>
<keyword evidence="3 9" id="KW-0436">Ligase</keyword>
<dbReference type="InterPro" id="IPR013155">
    <property type="entry name" value="M/V/L/I-tRNA-synth_anticd-bd"/>
</dbReference>
<dbReference type="PROSITE" id="PS00178">
    <property type="entry name" value="AA_TRNA_LIGASE_I"/>
    <property type="match status" value="1"/>
</dbReference>
<evidence type="ECO:0000256" key="4">
    <source>
        <dbReference type="ARBA" id="ARBA00022741"/>
    </source>
</evidence>
<dbReference type="PRINTS" id="PR00985">
    <property type="entry name" value="TRNASYNTHLEU"/>
</dbReference>
<dbReference type="InterPro" id="IPR002302">
    <property type="entry name" value="Leu-tRNA-ligase"/>
</dbReference>
<evidence type="ECO:0000256" key="6">
    <source>
        <dbReference type="ARBA" id="ARBA00022917"/>
    </source>
</evidence>
<keyword evidence="6 9" id="KW-0648">Protein biosynthesis</keyword>
<dbReference type="FunFam" id="3.40.50.620:FF:000056">
    <property type="entry name" value="Leucine--tRNA ligase"/>
    <property type="match status" value="1"/>
</dbReference>
<dbReference type="EMBL" id="HG916765">
    <property type="protein sequence ID" value="CDM23622.1"/>
    <property type="molecule type" value="Genomic_DNA"/>
</dbReference>
<keyword evidence="2 9" id="KW-0963">Cytoplasm</keyword>
<dbReference type="Gene3D" id="2.20.28.290">
    <property type="match status" value="1"/>
</dbReference>
<dbReference type="HOGENOM" id="CLU_004427_0_0_4"/>
<proteinExistence type="inferred from homology"/>
<dbReference type="GO" id="GO:0005829">
    <property type="term" value="C:cytosol"/>
    <property type="evidence" value="ECO:0007669"/>
    <property type="project" value="TreeGrafter"/>
</dbReference>
<dbReference type="eggNOG" id="COG0495">
    <property type="taxonomic scope" value="Bacteria"/>
</dbReference>
<gene>
    <name evidence="9" type="primary">leuS</name>
    <name evidence="14" type="ORF">BN940_05766</name>
</gene>
<dbReference type="Gene3D" id="3.10.20.590">
    <property type="match status" value="1"/>
</dbReference>
<keyword evidence="5 9" id="KW-0067">ATP-binding</keyword>
<dbReference type="Gene3D" id="1.10.730.10">
    <property type="entry name" value="Isoleucyl-tRNA Synthetase, Domain 1"/>
    <property type="match status" value="2"/>
</dbReference>
<dbReference type="SUPFAM" id="SSF50677">
    <property type="entry name" value="ValRS/IleRS/LeuRS editing domain"/>
    <property type="match status" value="1"/>
</dbReference>
<comment type="similarity">
    <text evidence="1 9 10">Belongs to the class-I aminoacyl-tRNA synthetase family.</text>
</comment>
<reference evidence="14 15" key="1">
    <citation type="journal article" date="2014" name="BMC Microbiol.">
        <title>The oxygen-independent metabolism of cyclic monoterpenes in Castellaniella defragrans 65Phen.</title>
        <authorList>
            <person name="Petasch J."/>
            <person name="Disch E.M."/>
            <person name="Markert S."/>
            <person name="Becher D."/>
            <person name="Schweder T."/>
            <person name="Huttel B."/>
            <person name="Reinhardt R."/>
            <person name="Harder J."/>
        </authorList>
    </citation>
    <scope>NUCLEOTIDE SEQUENCE [LARGE SCALE GENOMIC DNA]</scope>
    <source>
        <strain evidence="14">65Phen</strain>
    </source>
</reference>
<feature type="short sequence motif" description="'KMSKS' region" evidence="9">
    <location>
        <begin position="639"/>
        <end position="643"/>
    </location>
</feature>
<evidence type="ECO:0000256" key="8">
    <source>
        <dbReference type="ARBA" id="ARBA00047469"/>
    </source>
</evidence>
<dbReference type="KEGG" id="cdn:BN940_05766"/>
<dbReference type="GO" id="GO:0005524">
    <property type="term" value="F:ATP binding"/>
    <property type="evidence" value="ECO:0007669"/>
    <property type="project" value="UniProtKB-UniRule"/>
</dbReference>
<dbReference type="SUPFAM" id="SSF47323">
    <property type="entry name" value="Anticodon-binding domain of a subclass of class I aminoacyl-tRNA synthetases"/>
    <property type="match status" value="1"/>
</dbReference>
<dbReference type="GO" id="GO:0002161">
    <property type="term" value="F:aminoacyl-tRNA deacylase activity"/>
    <property type="evidence" value="ECO:0007669"/>
    <property type="project" value="InterPro"/>
</dbReference>
<dbReference type="FunFam" id="1.10.730.10:FF:000002">
    <property type="entry name" value="Leucine--tRNA ligase"/>
    <property type="match status" value="1"/>
</dbReference>
<dbReference type="Gene3D" id="3.40.50.620">
    <property type="entry name" value="HUPs"/>
    <property type="match status" value="2"/>
</dbReference>
<evidence type="ECO:0000313" key="15">
    <source>
        <dbReference type="Proteomes" id="UP000019805"/>
    </source>
</evidence>
<evidence type="ECO:0000259" key="12">
    <source>
        <dbReference type="Pfam" id="PF09334"/>
    </source>
</evidence>
<dbReference type="RefSeq" id="WP_043681018.1">
    <property type="nucleotide sequence ID" value="NZ_HG916765.1"/>
</dbReference>
<name>W8X2K5_CASD6</name>
<comment type="catalytic activity">
    <reaction evidence="8 9">
        <text>tRNA(Leu) + L-leucine + ATP = L-leucyl-tRNA(Leu) + AMP + diphosphate</text>
        <dbReference type="Rhea" id="RHEA:11688"/>
        <dbReference type="Rhea" id="RHEA-COMP:9613"/>
        <dbReference type="Rhea" id="RHEA-COMP:9622"/>
        <dbReference type="ChEBI" id="CHEBI:30616"/>
        <dbReference type="ChEBI" id="CHEBI:33019"/>
        <dbReference type="ChEBI" id="CHEBI:57427"/>
        <dbReference type="ChEBI" id="CHEBI:78442"/>
        <dbReference type="ChEBI" id="CHEBI:78494"/>
        <dbReference type="ChEBI" id="CHEBI:456215"/>
        <dbReference type="EC" id="6.1.1.4"/>
    </reaction>
</comment>
<dbReference type="InterPro" id="IPR025709">
    <property type="entry name" value="Leu_tRNA-synth_edit"/>
</dbReference>
<accession>W8X2K5</accession>
<keyword evidence="15" id="KW-1185">Reference proteome</keyword>
<dbReference type="SUPFAM" id="SSF52374">
    <property type="entry name" value="Nucleotidylyl transferase"/>
    <property type="match status" value="1"/>
</dbReference>
<dbReference type="CDD" id="cd07958">
    <property type="entry name" value="Anticodon_Ia_Leu_BEm"/>
    <property type="match status" value="1"/>
</dbReference>
<organism evidence="14 15">
    <name type="scientific">Castellaniella defragrans (strain DSM 12143 / CCUG 39792 / 65Phen)</name>
    <name type="common">Alcaligenes defragrans</name>
    <dbReference type="NCBI Taxonomy" id="1437824"/>
    <lineage>
        <taxon>Bacteria</taxon>
        <taxon>Pseudomonadati</taxon>
        <taxon>Pseudomonadota</taxon>
        <taxon>Betaproteobacteria</taxon>
        <taxon>Burkholderiales</taxon>
        <taxon>Alcaligenaceae</taxon>
        <taxon>Castellaniella</taxon>
    </lineage>
</organism>
<dbReference type="NCBIfam" id="TIGR00396">
    <property type="entry name" value="leuS_bact"/>
    <property type="match status" value="1"/>
</dbReference>
<evidence type="ECO:0000256" key="9">
    <source>
        <dbReference type="HAMAP-Rule" id="MF_00049"/>
    </source>
</evidence>
<dbReference type="EC" id="6.1.1.4" evidence="9"/>
<dbReference type="Pfam" id="PF09334">
    <property type="entry name" value="tRNA-synt_1g"/>
    <property type="match status" value="1"/>
</dbReference>
<evidence type="ECO:0000256" key="3">
    <source>
        <dbReference type="ARBA" id="ARBA00022598"/>
    </source>
</evidence>
<comment type="subcellular location">
    <subcellularLocation>
        <location evidence="9">Cytoplasm</location>
    </subcellularLocation>
</comment>
<feature type="domain" description="Methionyl/Leucyl tRNA synthetase" evidence="12">
    <location>
        <begin position="44"/>
        <end position="177"/>
    </location>
</feature>
<dbReference type="Pfam" id="PF13603">
    <property type="entry name" value="tRNA-synt_1_2"/>
    <property type="match status" value="1"/>
</dbReference>
<feature type="domain" description="Leucyl-tRNA synthetase editing" evidence="13">
    <location>
        <begin position="228"/>
        <end position="421"/>
    </location>
</feature>
<feature type="domain" description="Methionyl/Valyl/Leucyl/Isoleucyl-tRNA synthetase anticodon-binding" evidence="11">
    <location>
        <begin position="725"/>
        <end position="845"/>
    </location>
</feature>
<sequence>MQERYLPNQVETEAQAHWRAGDVYRVTEHATLADGSPKPKFYACSMLPYPSGKLHMGHVRNYTINDMMTRQLRMRGYNVLMPMGWDAFGMPAENAAMKSGVPPAQWTYDNIAYMKKQMQAMGLAIDWSREMCACDPAYYKWNQWLFLKMLEKGIAYRKTQVVNWDPVDQTVLANEQVIDGRGWRSGALVEKREIPGYYLRITDYADELLDTLKDGLPGWPERVRLMQENWIGKSEGVRFAFRHDIRDEQGRLIQDGLMHVFTTRADTIMGVTFCAVAPEHPLAAHAARGNAGLAAFIEACRQGGTTEAELATREKEGLPTGLSVIHPLTGEPVPVWVGNYVLMSYGDGAVMGVPAHDERDFAFARKYGLPIRQVIAAEGKTYSTEAWQDWYADKQIGRTVQSGKYDGLSTAEAIQAVAADLKAQGLGELRTTWRLRDWGISRQRYWGTPIPIIHCPDCGPVPVPEKDLPVVLPEDLVPDGTGNPLAKHEGFLSCHCPSCGKPARRETDTMDTFIDSSWYFMRYTSPGNDQAMVDARNDYWMPMDQYIGGIEHAVLHLLYARFWTRVMRDLGMVKFSEPFTRLLCQGMVLNHIYSRKNARGGIEYFWPDQVENITDDKGGIVGARLKSDGSPVDYGGIGTMSKSKNNGVDPQSLIDGLGADTARLFVMFASPPEQTLEWSDSGVEGAHRFLRRLWAFCHGHHDDIRRHAAVPLDGAALDEAAAGLRRQIHGLLRQADYDYQRIQYNTVVSTAMKMLNTLESAAQAGVSGPALAESASILLRVLYPVVPHVTWQLWRELGLADALGDLLDAPWPQVDEAALRADTVELVLQVNGKVRGQLDVPQEADRPAIEALARAHEAVARFLEGREPKRVVVVPGRLVNVVG</sequence>
<dbReference type="OrthoDB" id="9810365at2"/>
<evidence type="ECO:0000256" key="7">
    <source>
        <dbReference type="ARBA" id="ARBA00023146"/>
    </source>
</evidence>
<keyword evidence="4 9" id="KW-0547">Nucleotide-binding</keyword>
<evidence type="ECO:0000256" key="5">
    <source>
        <dbReference type="ARBA" id="ARBA00022840"/>
    </source>
</evidence>
<dbReference type="InterPro" id="IPR009080">
    <property type="entry name" value="tRNAsynth_Ia_anticodon-bd"/>
</dbReference>
<evidence type="ECO:0000259" key="11">
    <source>
        <dbReference type="Pfam" id="PF08264"/>
    </source>
</evidence>
<dbReference type="PATRIC" id="fig|1437824.5.peg.1139"/>
<dbReference type="GO" id="GO:0006429">
    <property type="term" value="P:leucyl-tRNA aminoacylation"/>
    <property type="evidence" value="ECO:0007669"/>
    <property type="project" value="UniProtKB-UniRule"/>
</dbReference>
<dbReference type="HAMAP" id="MF_00049_B">
    <property type="entry name" value="Leu_tRNA_synth_B"/>
    <property type="match status" value="1"/>
</dbReference>
<evidence type="ECO:0000256" key="10">
    <source>
        <dbReference type="RuleBase" id="RU363039"/>
    </source>
</evidence>
<evidence type="ECO:0000256" key="1">
    <source>
        <dbReference type="ARBA" id="ARBA00005594"/>
    </source>
</evidence>
<dbReference type="InterPro" id="IPR009008">
    <property type="entry name" value="Val/Leu/Ile-tRNA-synth_edit"/>
</dbReference>
<protein>
    <recommendedName>
        <fullName evidence="9">Leucine--tRNA ligase</fullName>
        <ecNumber evidence="9">6.1.1.4</ecNumber>
    </recommendedName>
    <alternativeName>
        <fullName evidence="9">Leucyl-tRNA synthetase</fullName>
        <shortName evidence="9">LeuRS</shortName>
    </alternativeName>
</protein>
<dbReference type="InterPro" id="IPR014729">
    <property type="entry name" value="Rossmann-like_a/b/a_fold"/>
</dbReference>
<dbReference type="Pfam" id="PF08264">
    <property type="entry name" value="Anticodon_1"/>
    <property type="match status" value="1"/>
</dbReference>
<feature type="binding site" evidence="9">
    <location>
        <position position="642"/>
    </location>
    <ligand>
        <name>ATP</name>
        <dbReference type="ChEBI" id="CHEBI:30616"/>
    </ligand>
</feature>
<dbReference type="InterPro" id="IPR001412">
    <property type="entry name" value="aa-tRNA-synth_I_CS"/>
</dbReference>
<evidence type="ECO:0000259" key="13">
    <source>
        <dbReference type="Pfam" id="PF13603"/>
    </source>
</evidence>
<dbReference type="STRING" id="1437824.BN940_05766"/>
<evidence type="ECO:0000256" key="2">
    <source>
        <dbReference type="ARBA" id="ARBA00022490"/>
    </source>
</evidence>
<dbReference type="PANTHER" id="PTHR43740">
    <property type="entry name" value="LEUCYL-TRNA SYNTHETASE"/>
    <property type="match status" value="1"/>
</dbReference>
<dbReference type="FunFam" id="3.40.50.620:FF:000003">
    <property type="entry name" value="Leucine--tRNA ligase"/>
    <property type="match status" value="1"/>
</dbReference>
<keyword evidence="7 9" id="KW-0030">Aminoacyl-tRNA synthetase</keyword>
<dbReference type="PANTHER" id="PTHR43740:SF2">
    <property type="entry name" value="LEUCINE--TRNA LIGASE, MITOCHONDRIAL"/>
    <property type="match status" value="1"/>
</dbReference>
<dbReference type="GO" id="GO:0004823">
    <property type="term" value="F:leucine-tRNA ligase activity"/>
    <property type="evidence" value="ECO:0007669"/>
    <property type="project" value="UniProtKB-UniRule"/>
</dbReference>
<dbReference type="Proteomes" id="UP000019805">
    <property type="component" value="Chromosome"/>
</dbReference>